<name>A0A7W6JAW6_9CAUL</name>
<organism evidence="2 3">
    <name type="scientific">Brevundimonas lenta</name>
    <dbReference type="NCBI Taxonomy" id="424796"/>
    <lineage>
        <taxon>Bacteria</taxon>
        <taxon>Pseudomonadati</taxon>
        <taxon>Pseudomonadota</taxon>
        <taxon>Alphaproteobacteria</taxon>
        <taxon>Caulobacterales</taxon>
        <taxon>Caulobacteraceae</taxon>
        <taxon>Brevundimonas</taxon>
    </lineage>
</organism>
<dbReference type="EMBL" id="JACIDM010000001">
    <property type="protein sequence ID" value="MBB4081731.1"/>
    <property type="molecule type" value="Genomic_DNA"/>
</dbReference>
<accession>A0A7W6JAW6</accession>
<dbReference type="Pfam" id="PF04199">
    <property type="entry name" value="Cyclase"/>
    <property type="match status" value="1"/>
</dbReference>
<evidence type="ECO:0000256" key="1">
    <source>
        <dbReference type="SAM" id="MobiDB-lite"/>
    </source>
</evidence>
<keyword evidence="3" id="KW-1185">Reference proteome</keyword>
<feature type="region of interest" description="Disordered" evidence="1">
    <location>
        <begin position="223"/>
        <end position="243"/>
    </location>
</feature>
<protein>
    <submittedName>
        <fullName evidence="2">Kynurenine formamidase</fullName>
    </submittedName>
</protein>
<dbReference type="GO" id="GO:0019441">
    <property type="term" value="P:L-tryptophan catabolic process to kynurenine"/>
    <property type="evidence" value="ECO:0007669"/>
    <property type="project" value="InterPro"/>
</dbReference>
<dbReference type="InterPro" id="IPR007325">
    <property type="entry name" value="KFase/CYL"/>
</dbReference>
<gene>
    <name evidence="2" type="ORF">GGR12_000570</name>
</gene>
<dbReference type="InterPro" id="IPR037175">
    <property type="entry name" value="KFase_sf"/>
</dbReference>
<evidence type="ECO:0000313" key="2">
    <source>
        <dbReference type="EMBL" id="MBB4081731.1"/>
    </source>
</evidence>
<evidence type="ECO:0000313" key="3">
    <source>
        <dbReference type="Proteomes" id="UP000529946"/>
    </source>
</evidence>
<dbReference type="Gene3D" id="3.50.30.50">
    <property type="entry name" value="Putative cyclase"/>
    <property type="match status" value="1"/>
</dbReference>
<dbReference type="Proteomes" id="UP000529946">
    <property type="component" value="Unassembled WGS sequence"/>
</dbReference>
<comment type="caution">
    <text evidence="2">The sequence shown here is derived from an EMBL/GenBank/DDBJ whole genome shotgun (WGS) entry which is preliminary data.</text>
</comment>
<sequence>MTLIDLSHVIEDGMVTYKGLPAPHVCDFLSREDSRAHYEPGTEFQIGRIEMVGNTGTYLDTPFHRYADGEDLADVGLERLVDLPGIVVRAEGRNAVDADAFEGLDVAGKAVLVHTGWSRHWRTADYYEGHPFLTAAAADRLVEGGAKLVGIDSHNIDDTAGRTRPVHSRLLGAGVLIVEHMCALERLPDGPFRFFAAPPKVKGFGTFPVRAFAQVAARISSAHPRESGDPVLSNERRRFRTTG</sequence>
<dbReference type="PANTHER" id="PTHR31118:SF32">
    <property type="entry name" value="KYNURENINE FORMAMIDASE"/>
    <property type="match status" value="1"/>
</dbReference>
<dbReference type="GO" id="GO:0004061">
    <property type="term" value="F:arylformamidase activity"/>
    <property type="evidence" value="ECO:0007669"/>
    <property type="project" value="InterPro"/>
</dbReference>
<dbReference type="PANTHER" id="PTHR31118">
    <property type="entry name" value="CYCLASE-LIKE PROTEIN 2"/>
    <property type="match status" value="1"/>
</dbReference>
<dbReference type="AlphaFoldDB" id="A0A7W6JAW6"/>
<proteinExistence type="predicted"/>
<dbReference type="SUPFAM" id="SSF102198">
    <property type="entry name" value="Putative cyclase"/>
    <property type="match status" value="1"/>
</dbReference>
<reference evidence="2 3" key="1">
    <citation type="submission" date="2020-08" db="EMBL/GenBank/DDBJ databases">
        <title>Genomic Encyclopedia of Type Strains, Phase IV (KMG-IV): sequencing the most valuable type-strain genomes for metagenomic binning, comparative biology and taxonomic classification.</title>
        <authorList>
            <person name="Goeker M."/>
        </authorList>
    </citation>
    <scope>NUCLEOTIDE SEQUENCE [LARGE SCALE GENOMIC DNA]</scope>
    <source>
        <strain evidence="2 3">DSM 23960</strain>
    </source>
</reference>
<dbReference type="RefSeq" id="WP_183202719.1">
    <property type="nucleotide sequence ID" value="NZ_BAAAER010000010.1"/>
</dbReference>